<feature type="signal peptide" evidence="1">
    <location>
        <begin position="1"/>
        <end position="27"/>
    </location>
</feature>
<organism evidence="2 3">
    <name type="scientific">Mycolicibacterium phlei DSM 43239 = CCUG 21000</name>
    <dbReference type="NCBI Taxonomy" id="1226750"/>
    <lineage>
        <taxon>Bacteria</taxon>
        <taxon>Bacillati</taxon>
        <taxon>Actinomycetota</taxon>
        <taxon>Actinomycetes</taxon>
        <taxon>Mycobacteriales</taxon>
        <taxon>Mycobacteriaceae</taxon>
        <taxon>Mycolicibacterium</taxon>
    </lineage>
</organism>
<protein>
    <recommendedName>
        <fullName evidence="4">Hemophore-related protein</fullName>
    </recommendedName>
</protein>
<evidence type="ECO:0000313" key="3">
    <source>
        <dbReference type="Proteomes" id="UP000325690"/>
    </source>
</evidence>
<evidence type="ECO:0000256" key="1">
    <source>
        <dbReference type="SAM" id="SignalP"/>
    </source>
</evidence>
<dbReference type="Proteomes" id="UP000325690">
    <property type="component" value="Unassembled WGS sequence"/>
</dbReference>
<feature type="chain" id="PRO_5024278489" description="Hemophore-related protein" evidence="1">
    <location>
        <begin position="28"/>
        <end position="111"/>
    </location>
</feature>
<proteinExistence type="predicted"/>
<gene>
    <name evidence="2" type="ORF">MPHL21000_11335</name>
</gene>
<name>A0A5N5V3Z9_MYCPH</name>
<accession>A0A5N5V3Z9</accession>
<dbReference type="EMBL" id="ANBP01000012">
    <property type="protein sequence ID" value="KAB7756651.1"/>
    <property type="molecule type" value="Genomic_DNA"/>
</dbReference>
<dbReference type="NCBIfam" id="TIGR04529">
    <property type="entry name" value="MTB_hemophore"/>
    <property type="match status" value="1"/>
</dbReference>
<evidence type="ECO:0008006" key="4">
    <source>
        <dbReference type="Google" id="ProtNLM"/>
    </source>
</evidence>
<dbReference type="GO" id="GO:0020037">
    <property type="term" value="F:heme binding"/>
    <property type="evidence" value="ECO:0007669"/>
    <property type="project" value="InterPro"/>
</dbReference>
<evidence type="ECO:0000313" key="2">
    <source>
        <dbReference type="EMBL" id="KAB7756651.1"/>
    </source>
</evidence>
<keyword evidence="3" id="KW-1185">Reference proteome</keyword>
<keyword evidence="1" id="KW-0732">Signal</keyword>
<sequence>MRMTTKLLVASGGLTALLAAGAGVASAQPAMDDVIVNSTCSYPQVTAALAAQDPKLAEQLQEVPAATGWLKSLIAAPPDQRRVMVAQARAFPGVQPYIPVINAVASTCQNF</sequence>
<comment type="caution">
    <text evidence="2">The sequence shown here is derived from an EMBL/GenBank/DDBJ whole genome shotgun (WGS) entry which is preliminary data.</text>
</comment>
<dbReference type="InterPro" id="IPR032407">
    <property type="entry name" value="MHB"/>
</dbReference>
<dbReference type="AlphaFoldDB" id="A0A5N5V3Z9"/>
<reference evidence="2 3" key="1">
    <citation type="submission" date="2012-10" db="EMBL/GenBank/DDBJ databases">
        <title>The draft sequence of the Mycobacterium pheli genome.</title>
        <authorList>
            <person name="Pettersson B.M.F."/>
            <person name="Das S."/>
            <person name="Dasgupta S."/>
            <person name="Bhattacharya A."/>
            <person name="Kirsebom L.A."/>
        </authorList>
    </citation>
    <scope>NUCLEOTIDE SEQUENCE [LARGE SCALE GENOMIC DNA]</scope>
    <source>
        <strain evidence="2 3">CCUG 21000</strain>
    </source>
</reference>